<keyword evidence="7" id="KW-1185">Reference proteome</keyword>
<dbReference type="SUPFAM" id="SSF54106">
    <property type="entry name" value="LysM domain"/>
    <property type="match status" value="2"/>
</dbReference>
<reference evidence="6" key="1">
    <citation type="journal article" date="2023" name="Mol. Phylogenet. Evol.">
        <title>Genome-scale phylogeny and comparative genomics of the fungal order Sordariales.</title>
        <authorList>
            <person name="Hensen N."/>
            <person name="Bonometti L."/>
            <person name="Westerberg I."/>
            <person name="Brannstrom I.O."/>
            <person name="Guillou S."/>
            <person name="Cros-Aarteil S."/>
            <person name="Calhoun S."/>
            <person name="Haridas S."/>
            <person name="Kuo A."/>
            <person name="Mondo S."/>
            <person name="Pangilinan J."/>
            <person name="Riley R."/>
            <person name="LaButti K."/>
            <person name="Andreopoulos B."/>
            <person name="Lipzen A."/>
            <person name="Chen C."/>
            <person name="Yan M."/>
            <person name="Daum C."/>
            <person name="Ng V."/>
            <person name="Clum A."/>
            <person name="Steindorff A."/>
            <person name="Ohm R.A."/>
            <person name="Martin F."/>
            <person name="Silar P."/>
            <person name="Natvig D.O."/>
            <person name="Lalanne C."/>
            <person name="Gautier V."/>
            <person name="Ament-Velasquez S.L."/>
            <person name="Kruys A."/>
            <person name="Hutchinson M.I."/>
            <person name="Powell A.J."/>
            <person name="Barry K."/>
            <person name="Miller A.N."/>
            <person name="Grigoriev I.V."/>
            <person name="Debuchy R."/>
            <person name="Gladieux P."/>
            <person name="Hiltunen Thoren M."/>
            <person name="Johannesson H."/>
        </authorList>
    </citation>
    <scope>NUCLEOTIDE SEQUENCE</scope>
    <source>
        <strain evidence="6">CBS 168.71</strain>
    </source>
</reference>
<keyword evidence="2" id="KW-0843">Virulence</keyword>
<accession>A0AAE0LSF1</accession>
<dbReference type="InterPro" id="IPR036779">
    <property type="entry name" value="LysM_dom_sf"/>
</dbReference>
<dbReference type="Proteomes" id="UP001278766">
    <property type="component" value="Unassembled WGS sequence"/>
</dbReference>
<evidence type="ECO:0000259" key="5">
    <source>
        <dbReference type="PROSITE" id="PS51782"/>
    </source>
</evidence>
<sequence>MFGPTPLIALLYGLYVANAQQFQDRVFPYESLGLSSKCLAAINCTVPSCPSWLVPHAGLEAASFNILAKAELQALCNRTCQDDLVRLRTKVLGACTASEDVMVPGGIAYPGRPRANYLSRHTAYSTLLTVAPTYCCRATGEYCDTIIAPWMDQTEPYTKAQNCSECRVAIQAKQLASPFGFDEEAASDFAFTTSSCSASTYSFARPTQYALNSTTQPPSKPTCTANRTYIIQAGDSCNGIAEARGVATEALINLNGLDLGCCGIPPTNTTICLPPPCRIRELGLSDTCESITAAENITISQLLAWNPVLSPGCGNLIRWRGRFICVSSPLGIINVPDGGAATTQAPVPNNTQGGSNTYCGQWHTIQPDDTCASISLAHGITLDDFYFLNHQVDNVSCSNLWLGYAYCVKAVGNIQTYPDYPVLMPSTTFTRPPPANTTAPPAFDPPPLSPRASGTIDGCDQYKNGWSERVTARDPDANTCMRWAMMADVLVAQLRRWNPSLNENGCVLLAEFSYCIVKADDMNGKWS</sequence>
<dbReference type="GeneID" id="87837565"/>
<evidence type="ECO:0000256" key="2">
    <source>
        <dbReference type="ARBA" id="ARBA00023026"/>
    </source>
</evidence>
<evidence type="ECO:0000256" key="3">
    <source>
        <dbReference type="ARBA" id="ARBA00044955"/>
    </source>
</evidence>
<dbReference type="InterPro" id="IPR052210">
    <property type="entry name" value="LysM1-like"/>
</dbReference>
<feature type="chain" id="PRO_5042050500" evidence="4">
    <location>
        <begin position="20"/>
        <end position="527"/>
    </location>
</feature>
<evidence type="ECO:0000313" key="6">
    <source>
        <dbReference type="EMBL" id="KAK3295595.1"/>
    </source>
</evidence>
<dbReference type="GO" id="GO:0008061">
    <property type="term" value="F:chitin binding"/>
    <property type="evidence" value="ECO:0007669"/>
    <property type="project" value="UniProtKB-KW"/>
</dbReference>
<keyword evidence="1" id="KW-0147">Chitin-binding</keyword>
<protein>
    <submittedName>
        <fullName evidence="6">LysM domain-containing protein</fullName>
    </submittedName>
</protein>
<dbReference type="CDD" id="cd00118">
    <property type="entry name" value="LysM"/>
    <property type="match status" value="3"/>
</dbReference>
<reference evidence="6" key="2">
    <citation type="submission" date="2023-06" db="EMBL/GenBank/DDBJ databases">
        <authorList>
            <consortium name="Lawrence Berkeley National Laboratory"/>
            <person name="Haridas S."/>
            <person name="Hensen N."/>
            <person name="Bonometti L."/>
            <person name="Westerberg I."/>
            <person name="Brannstrom I.O."/>
            <person name="Guillou S."/>
            <person name="Cros-Aarteil S."/>
            <person name="Calhoun S."/>
            <person name="Kuo A."/>
            <person name="Mondo S."/>
            <person name="Pangilinan J."/>
            <person name="Riley R."/>
            <person name="Labutti K."/>
            <person name="Andreopoulos B."/>
            <person name="Lipzen A."/>
            <person name="Chen C."/>
            <person name="Yanf M."/>
            <person name="Daum C."/>
            <person name="Ng V."/>
            <person name="Clum A."/>
            <person name="Steindorff A."/>
            <person name="Ohm R."/>
            <person name="Martin F."/>
            <person name="Silar P."/>
            <person name="Natvig D."/>
            <person name="Lalanne C."/>
            <person name="Gautier V."/>
            <person name="Ament-Velasquez S.L."/>
            <person name="Kruys A."/>
            <person name="Hutchinson M.I."/>
            <person name="Powell A.J."/>
            <person name="Barry K."/>
            <person name="Miller A.N."/>
            <person name="Grigoriev I.V."/>
            <person name="Debuchy R."/>
            <person name="Gladieux P."/>
            <person name="Thoren M.H."/>
            <person name="Johannesson H."/>
        </authorList>
    </citation>
    <scope>NUCLEOTIDE SEQUENCE</scope>
    <source>
        <strain evidence="6">CBS 168.71</strain>
    </source>
</reference>
<comment type="caution">
    <text evidence="6">The sequence shown here is derived from an EMBL/GenBank/DDBJ whole genome shotgun (WGS) entry which is preliminary data.</text>
</comment>
<feature type="signal peptide" evidence="4">
    <location>
        <begin position="1"/>
        <end position="19"/>
    </location>
</feature>
<dbReference type="PANTHER" id="PTHR34997">
    <property type="entry name" value="AM15"/>
    <property type="match status" value="1"/>
</dbReference>
<gene>
    <name evidence="6" type="ORF">B0H64DRAFT_323556</name>
</gene>
<dbReference type="SMART" id="SM00257">
    <property type="entry name" value="LysM"/>
    <property type="match status" value="2"/>
</dbReference>
<name>A0AAE0LSF1_9PEZI</name>
<dbReference type="RefSeq" id="XP_062659109.1">
    <property type="nucleotide sequence ID" value="XM_062800617.1"/>
</dbReference>
<dbReference type="InterPro" id="IPR018392">
    <property type="entry name" value="LysM"/>
</dbReference>
<feature type="domain" description="LysM" evidence="5">
    <location>
        <begin position="361"/>
        <end position="408"/>
    </location>
</feature>
<dbReference type="AlphaFoldDB" id="A0AAE0LSF1"/>
<comment type="similarity">
    <text evidence="3">Belongs to the secreted LysM effector family.</text>
</comment>
<dbReference type="PANTHER" id="PTHR34997:SF1">
    <property type="entry name" value="PEPTIDOGLYCAN-BINDING LYSIN DOMAIN"/>
    <property type="match status" value="1"/>
</dbReference>
<feature type="domain" description="LysM" evidence="5">
    <location>
        <begin position="227"/>
        <end position="273"/>
    </location>
</feature>
<evidence type="ECO:0000313" key="7">
    <source>
        <dbReference type="Proteomes" id="UP001278766"/>
    </source>
</evidence>
<dbReference type="EMBL" id="JAUEPN010000004">
    <property type="protein sequence ID" value="KAK3295595.1"/>
    <property type="molecule type" value="Genomic_DNA"/>
</dbReference>
<proteinExistence type="inferred from homology"/>
<evidence type="ECO:0000256" key="4">
    <source>
        <dbReference type="SAM" id="SignalP"/>
    </source>
</evidence>
<dbReference type="PROSITE" id="PS51782">
    <property type="entry name" value="LYSM"/>
    <property type="match status" value="2"/>
</dbReference>
<evidence type="ECO:0000256" key="1">
    <source>
        <dbReference type="ARBA" id="ARBA00022669"/>
    </source>
</evidence>
<keyword evidence="4" id="KW-0732">Signal</keyword>
<dbReference type="Pfam" id="PF01476">
    <property type="entry name" value="LysM"/>
    <property type="match status" value="2"/>
</dbReference>
<organism evidence="6 7">
    <name type="scientific">Chaetomium fimeti</name>
    <dbReference type="NCBI Taxonomy" id="1854472"/>
    <lineage>
        <taxon>Eukaryota</taxon>
        <taxon>Fungi</taxon>
        <taxon>Dikarya</taxon>
        <taxon>Ascomycota</taxon>
        <taxon>Pezizomycotina</taxon>
        <taxon>Sordariomycetes</taxon>
        <taxon>Sordariomycetidae</taxon>
        <taxon>Sordariales</taxon>
        <taxon>Chaetomiaceae</taxon>
        <taxon>Chaetomium</taxon>
    </lineage>
</organism>
<dbReference type="Gene3D" id="3.10.350.10">
    <property type="entry name" value="LysM domain"/>
    <property type="match status" value="3"/>
</dbReference>